<dbReference type="EMBL" id="BAABAQ010000024">
    <property type="protein sequence ID" value="GAA4210675.1"/>
    <property type="molecule type" value="Genomic_DNA"/>
</dbReference>
<evidence type="ECO:0008006" key="4">
    <source>
        <dbReference type="Google" id="ProtNLM"/>
    </source>
</evidence>
<proteinExistence type="predicted"/>
<dbReference type="SUPFAM" id="SSF51126">
    <property type="entry name" value="Pectin lyase-like"/>
    <property type="match status" value="1"/>
</dbReference>
<comment type="caution">
    <text evidence="2">The sequence shown here is derived from an EMBL/GenBank/DDBJ whole genome shotgun (WGS) entry which is preliminary data.</text>
</comment>
<evidence type="ECO:0000256" key="1">
    <source>
        <dbReference type="SAM" id="MobiDB-lite"/>
    </source>
</evidence>
<keyword evidence="3" id="KW-1185">Reference proteome</keyword>
<sequence>MDHSTRASSRARRFLVTGLTGLLFLGLTLASQSSTAVALTTAPTTSPPSATGFPDERTTGVPDGVTLTPSGSLTVTRAGTVIDAMDITGTVTVKAANVTIKRSRVSAAATALYPIRVTSGNVLVEDTEISGGKSAAVCCGHYTLRRVDIHDVFEGPRVGDDTTIEQSYLHHLLRCPGCHIDAIQSTGGTDITIRGNNIQAYNPTLKDPMNAAFQFGEENSPVRNCVVDGNLMNGGNYTVNGGGGGTTGAQCAFSNNRFQRDFRYGPAGNLHSGVTWAASNVWHDTGAPIR</sequence>
<evidence type="ECO:0000313" key="3">
    <source>
        <dbReference type="Proteomes" id="UP001501251"/>
    </source>
</evidence>
<evidence type="ECO:0000313" key="2">
    <source>
        <dbReference type="EMBL" id="GAA4210675.1"/>
    </source>
</evidence>
<organism evidence="2 3">
    <name type="scientific">Streptosporangium oxazolinicum</name>
    <dbReference type="NCBI Taxonomy" id="909287"/>
    <lineage>
        <taxon>Bacteria</taxon>
        <taxon>Bacillati</taxon>
        <taxon>Actinomycetota</taxon>
        <taxon>Actinomycetes</taxon>
        <taxon>Streptosporangiales</taxon>
        <taxon>Streptosporangiaceae</taxon>
        <taxon>Streptosporangium</taxon>
    </lineage>
</organism>
<gene>
    <name evidence="2" type="ORF">GCM10022252_78760</name>
</gene>
<dbReference type="InterPro" id="IPR011050">
    <property type="entry name" value="Pectin_lyase_fold/virulence"/>
</dbReference>
<dbReference type="RefSeq" id="WP_344923452.1">
    <property type="nucleotide sequence ID" value="NZ_BAABAQ010000024.1"/>
</dbReference>
<dbReference type="Proteomes" id="UP001501251">
    <property type="component" value="Unassembled WGS sequence"/>
</dbReference>
<reference evidence="3" key="1">
    <citation type="journal article" date="2019" name="Int. J. Syst. Evol. Microbiol.">
        <title>The Global Catalogue of Microorganisms (GCM) 10K type strain sequencing project: providing services to taxonomists for standard genome sequencing and annotation.</title>
        <authorList>
            <consortium name="The Broad Institute Genomics Platform"/>
            <consortium name="The Broad Institute Genome Sequencing Center for Infectious Disease"/>
            <person name="Wu L."/>
            <person name="Ma J."/>
        </authorList>
    </citation>
    <scope>NUCLEOTIDE SEQUENCE [LARGE SCALE GENOMIC DNA]</scope>
    <source>
        <strain evidence="3">JCM 17388</strain>
    </source>
</reference>
<feature type="region of interest" description="Disordered" evidence="1">
    <location>
        <begin position="40"/>
        <end position="63"/>
    </location>
</feature>
<accession>A0ABP8BN09</accession>
<feature type="compositionally biased region" description="Low complexity" evidence="1">
    <location>
        <begin position="40"/>
        <end position="51"/>
    </location>
</feature>
<protein>
    <recommendedName>
        <fullName evidence="4">Right handed beta helix domain-containing protein</fullName>
    </recommendedName>
</protein>
<name>A0ABP8BN09_9ACTN</name>